<sequence length="124" mass="13003">MRSRRFSVIESKSDIRASGLIGSDATVGQGRCKGVNASVAGRNRSGWGRTAAREFRQHGLNGIGVADLMRAAGLTHGGFYAHFASKDELIAEVITAARSEAGESLGGELGRQSEQGRAAATLRT</sequence>
<evidence type="ECO:0000256" key="3">
    <source>
        <dbReference type="ARBA" id="ARBA00023163"/>
    </source>
</evidence>
<dbReference type="InterPro" id="IPR009057">
    <property type="entry name" value="Homeodomain-like_sf"/>
</dbReference>
<keyword evidence="1" id="KW-0805">Transcription regulation</keyword>
<proteinExistence type="predicted"/>
<organism evidence="7 8">
    <name type="scientific">Banduia mediterranea</name>
    <dbReference type="NCBI Taxonomy" id="3075609"/>
    <lineage>
        <taxon>Bacteria</taxon>
        <taxon>Pseudomonadati</taxon>
        <taxon>Pseudomonadota</taxon>
        <taxon>Gammaproteobacteria</taxon>
        <taxon>Nevskiales</taxon>
        <taxon>Algiphilaceae</taxon>
        <taxon>Banduia</taxon>
    </lineage>
</organism>
<feature type="DNA-binding region" description="H-T-H motif" evidence="4">
    <location>
        <begin position="64"/>
        <end position="83"/>
    </location>
</feature>
<evidence type="ECO:0000256" key="2">
    <source>
        <dbReference type="ARBA" id="ARBA00023125"/>
    </source>
</evidence>
<feature type="domain" description="HTH tetR-type" evidence="6">
    <location>
        <begin position="41"/>
        <end position="101"/>
    </location>
</feature>
<reference evidence="7 8" key="1">
    <citation type="submission" date="2023-09" db="EMBL/GenBank/DDBJ databases">
        <authorList>
            <person name="Rey-Velasco X."/>
        </authorList>
    </citation>
    <scope>NUCLEOTIDE SEQUENCE [LARGE SCALE GENOMIC DNA]</scope>
    <source>
        <strain evidence="7 8">W345</strain>
    </source>
</reference>
<accession>A0ABU2WMA3</accession>
<evidence type="ECO:0000313" key="8">
    <source>
        <dbReference type="Proteomes" id="UP001254608"/>
    </source>
</evidence>
<keyword evidence="3" id="KW-0804">Transcription</keyword>
<dbReference type="EMBL" id="JAVRIC010000018">
    <property type="protein sequence ID" value="MDT0498192.1"/>
    <property type="molecule type" value="Genomic_DNA"/>
</dbReference>
<dbReference type="RefSeq" id="WP_311365556.1">
    <property type="nucleotide sequence ID" value="NZ_JAVRIC010000018.1"/>
</dbReference>
<dbReference type="PROSITE" id="PS50977">
    <property type="entry name" value="HTH_TETR_2"/>
    <property type="match status" value="1"/>
</dbReference>
<dbReference type="InterPro" id="IPR001647">
    <property type="entry name" value="HTH_TetR"/>
</dbReference>
<name>A0ABU2WMA3_9GAMM</name>
<protein>
    <submittedName>
        <fullName evidence="7">Helix-turn-helix domain-containing protein</fullName>
    </submittedName>
</protein>
<comment type="caution">
    <text evidence="7">The sequence shown here is derived from an EMBL/GenBank/DDBJ whole genome shotgun (WGS) entry which is preliminary data.</text>
</comment>
<keyword evidence="8" id="KW-1185">Reference proteome</keyword>
<evidence type="ECO:0000256" key="4">
    <source>
        <dbReference type="PROSITE-ProRule" id="PRU00335"/>
    </source>
</evidence>
<keyword evidence="2 4" id="KW-0238">DNA-binding</keyword>
<dbReference type="SUPFAM" id="SSF46689">
    <property type="entry name" value="Homeodomain-like"/>
    <property type="match status" value="1"/>
</dbReference>
<evidence type="ECO:0000256" key="1">
    <source>
        <dbReference type="ARBA" id="ARBA00023015"/>
    </source>
</evidence>
<evidence type="ECO:0000259" key="6">
    <source>
        <dbReference type="PROSITE" id="PS50977"/>
    </source>
</evidence>
<dbReference type="Pfam" id="PF00440">
    <property type="entry name" value="TetR_N"/>
    <property type="match status" value="1"/>
</dbReference>
<dbReference type="Gene3D" id="1.10.357.10">
    <property type="entry name" value="Tetracycline Repressor, domain 2"/>
    <property type="match status" value="1"/>
</dbReference>
<dbReference type="PANTHER" id="PTHR47506:SF7">
    <property type="entry name" value="TRANSCRIPTIONAL REGULATORY PROTEIN"/>
    <property type="match status" value="1"/>
</dbReference>
<feature type="region of interest" description="Disordered" evidence="5">
    <location>
        <begin position="102"/>
        <end position="124"/>
    </location>
</feature>
<evidence type="ECO:0000313" key="7">
    <source>
        <dbReference type="EMBL" id="MDT0498192.1"/>
    </source>
</evidence>
<evidence type="ECO:0000256" key="5">
    <source>
        <dbReference type="SAM" id="MobiDB-lite"/>
    </source>
</evidence>
<gene>
    <name evidence="7" type="ORF">RM530_12565</name>
</gene>
<dbReference type="Proteomes" id="UP001254608">
    <property type="component" value="Unassembled WGS sequence"/>
</dbReference>
<dbReference type="PANTHER" id="PTHR47506">
    <property type="entry name" value="TRANSCRIPTIONAL REGULATORY PROTEIN"/>
    <property type="match status" value="1"/>
</dbReference>